<dbReference type="EMBL" id="JAGINF010000004">
    <property type="protein sequence ID" value="MBP2219870.1"/>
    <property type="molecule type" value="Genomic_DNA"/>
</dbReference>
<dbReference type="EMBL" id="JACDUN010000001">
    <property type="protein sequence ID" value="MBA2858469.1"/>
    <property type="molecule type" value="Genomic_DNA"/>
</dbReference>
<proteinExistence type="inferred from homology"/>
<reference evidence="6" key="2">
    <citation type="submission" date="2018-02" db="EMBL/GenBank/DDBJ databases">
        <title>Complete genome sequence of the Methanococcus maripaludis type strain JJ (DSM 2067), a model for selenoprotein synthesis in Archaea.</title>
        <authorList>
            <person name="Poehlein A."/>
            <person name="Heym D."/>
            <person name="Quitzke V."/>
            <person name="Fersch J."/>
            <person name="Daniel R."/>
            <person name="Rother M."/>
        </authorList>
    </citation>
    <scope>NUCLEOTIDE SEQUENCE [LARGE SCALE GENOMIC DNA]</scope>
    <source>
        <strain evidence="6">DSM 2067</strain>
    </source>
</reference>
<evidence type="ECO:0000256" key="1">
    <source>
        <dbReference type="ARBA" id="ARBA00009875"/>
    </source>
</evidence>
<dbReference type="PRINTS" id="PR01250">
    <property type="entry name" value="RIBOSOMALL34"/>
</dbReference>
<evidence type="ECO:0000313" key="22">
    <source>
        <dbReference type="Proteomes" id="UP000571854"/>
    </source>
</evidence>
<dbReference type="InterPro" id="IPR038562">
    <property type="entry name" value="Ribosomal_eL34_C_sf"/>
</dbReference>
<evidence type="ECO:0000313" key="16">
    <source>
        <dbReference type="EMBL" id="MBP2219870.1"/>
    </source>
</evidence>
<evidence type="ECO:0000313" key="11">
    <source>
        <dbReference type="EMBL" id="MBA2864189.1"/>
    </source>
</evidence>
<dbReference type="EMBL" id="JACCQJ010000003">
    <property type="protein sequence ID" value="MBG0769852.1"/>
    <property type="molecule type" value="Genomic_DNA"/>
</dbReference>
<dbReference type="EMBL" id="JACDUO010000001">
    <property type="protein sequence ID" value="MBA2864189.1"/>
    <property type="molecule type" value="Genomic_DNA"/>
</dbReference>
<dbReference type="RefSeq" id="WP_011170571.1">
    <property type="nucleotide sequence ID" value="NZ_BAAABJ010000001.1"/>
</dbReference>
<keyword evidence="3 4" id="KW-0687">Ribonucleoprotein</keyword>
<evidence type="ECO:0000313" key="21">
    <source>
        <dbReference type="Proteomes" id="UP000568063"/>
    </source>
</evidence>
<dbReference type="EMBL" id="JACDUH010000001">
    <property type="protein sequence ID" value="MBA2851000.1"/>
    <property type="molecule type" value="Genomic_DNA"/>
</dbReference>
<dbReference type="Gene3D" id="6.20.340.10">
    <property type="match status" value="1"/>
</dbReference>
<dbReference type="GO" id="GO:0003735">
    <property type="term" value="F:structural constituent of ribosome"/>
    <property type="evidence" value="ECO:0007669"/>
    <property type="project" value="InterPro"/>
</dbReference>
<dbReference type="InterPro" id="IPR047868">
    <property type="entry name" value="Ribosomal_L34e_arc-type"/>
</dbReference>
<evidence type="ECO:0000313" key="23">
    <source>
        <dbReference type="Proteomes" id="UP000584706"/>
    </source>
</evidence>
<dbReference type="EMBL" id="JACDUM010000003">
    <property type="protein sequence ID" value="MBA2860654.1"/>
    <property type="molecule type" value="Genomic_DNA"/>
</dbReference>
<dbReference type="Proteomes" id="UP000558015">
    <property type="component" value="Unassembled WGS sequence"/>
</dbReference>
<dbReference type="GO" id="GO:0005840">
    <property type="term" value="C:ribosome"/>
    <property type="evidence" value="ECO:0007669"/>
    <property type="project" value="UniProtKB-KW"/>
</dbReference>
<dbReference type="OMA" id="MYRSRSW"/>
<dbReference type="Proteomes" id="UP000239462">
    <property type="component" value="Chromosome"/>
</dbReference>
<dbReference type="EMBL" id="JACDUJ010000001">
    <property type="protein sequence ID" value="MBA2846437.1"/>
    <property type="molecule type" value="Genomic_DNA"/>
</dbReference>
<dbReference type="InterPro" id="IPR008195">
    <property type="entry name" value="Ribosomal_eL34"/>
</dbReference>
<dbReference type="Proteomes" id="UP000564425">
    <property type="component" value="Unassembled WGS sequence"/>
</dbReference>
<dbReference type="EMBL" id="JACHIQ010000002">
    <property type="protein sequence ID" value="MBB6067723.1"/>
    <property type="molecule type" value="Genomic_DNA"/>
</dbReference>
<dbReference type="Pfam" id="PF01199">
    <property type="entry name" value="Ribosomal_L34e"/>
    <property type="match status" value="1"/>
</dbReference>
<evidence type="ECO:0000313" key="18">
    <source>
        <dbReference type="Proteomes" id="UP000558015"/>
    </source>
</evidence>
<keyword evidence="2 4" id="KW-0689">Ribosomal protein</keyword>
<dbReference type="SMR" id="A0A2L1C8Z9"/>
<evidence type="ECO:0000313" key="8">
    <source>
        <dbReference type="EMBL" id="MBA2851000.1"/>
    </source>
</evidence>
<dbReference type="Proteomes" id="UP000568063">
    <property type="component" value="Unassembled WGS sequence"/>
</dbReference>
<evidence type="ECO:0000313" key="15">
    <source>
        <dbReference type="EMBL" id="MBM7408611.1"/>
    </source>
</evidence>
<dbReference type="PANTHER" id="PTHR10759">
    <property type="entry name" value="60S RIBOSOMAL PROTEIN L34"/>
    <property type="match status" value="1"/>
</dbReference>
<reference evidence="14" key="3">
    <citation type="submission" date="2020-07" db="EMBL/GenBank/DDBJ databases">
        <title>Severe corrosion of carbon steel in oil field produced water can be linked to methanogenic archaea containing a special type of NiFe hydrogenase.</title>
        <authorList>
            <person name="Lahme S."/>
            <person name="Mand J."/>
            <person name="Longwell J."/>
            <person name="Smith R."/>
            <person name="Enning D."/>
        </authorList>
    </citation>
    <scope>NUCLEOTIDE SEQUENCE</scope>
    <source>
        <strain evidence="14">MIC098Bin5</strain>
    </source>
</reference>
<dbReference type="HAMAP" id="MF_00349">
    <property type="entry name" value="Ribosomal_eL34"/>
    <property type="match status" value="1"/>
</dbReference>
<evidence type="ECO:0000256" key="2">
    <source>
        <dbReference type="ARBA" id="ARBA00022980"/>
    </source>
</evidence>
<evidence type="ECO:0000313" key="13">
    <source>
        <dbReference type="EMBL" id="MBB6497115.1"/>
    </source>
</evidence>
<dbReference type="GO" id="GO:0006412">
    <property type="term" value="P:translation"/>
    <property type="evidence" value="ECO:0007669"/>
    <property type="project" value="UniProtKB-UniRule"/>
</dbReference>
<protein>
    <recommendedName>
        <fullName evidence="4">Large ribosomal subunit protein eL34</fullName>
    </recommendedName>
</protein>
<evidence type="ECO:0000256" key="3">
    <source>
        <dbReference type="ARBA" id="ARBA00023274"/>
    </source>
</evidence>
<dbReference type="EMBL" id="JAFBBC010000001">
    <property type="protein sequence ID" value="MBM7408611.1"/>
    <property type="molecule type" value="Genomic_DNA"/>
</dbReference>
<evidence type="ECO:0000256" key="4">
    <source>
        <dbReference type="HAMAP-Rule" id="MF_00349"/>
    </source>
</evidence>
<name>A0A2L1C8Z9_METMI</name>
<dbReference type="GeneID" id="10982093"/>
<evidence type="ECO:0000313" key="12">
    <source>
        <dbReference type="EMBL" id="MBB6067723.1"/>
    </source>
</evidence>
<dbReference type="Proteomes" id="UP000742560">
    <property type="component" value="Unassembled WGS sequence"/>
</dbReference>
<evidence type="ECO:0000313" key="24">
    <source>
        <dbReference type="Proteomes" id="UP000590564"/>
    </source>
</evidence>
<accession>A0A2L1C8Z9</accession>
<evidence type="ECO:0000313" key="19">
    <source>
        <dbReference type="Proteomes" id="UP000564425"/>
    </source>
</evidence>
<evidence type="ECO:0000256" key="5">
    <source>
        <dbReference type="SAM" id="MobiDB-lite"/>
    </source>
</evidence>
<evidence type="ECO:0000313" key="17">
    <source>
        <dbReference type="Proteomes" id="UP000239462"/>
    </source>
</evidence>
<dbReference type="NCBIfam" id="NF003143">
    <property type="entry name" value="PRK04059.1"/>
    <property type="match status" value="1"/>
</dbReference>
<organism evidence="6 17">
    <name type="scientific">Methanococcus maripaludis</name>
    <name type="common">Methanococcus deltae</name>
    <dbReference type="NCBI Taxonomy" id="39152"/>
    <lineage>
        <taxon>Archaea</taxon>
        <taxon>Methanobacteriati</taxon>
        <taxon>Methanobacteriota</taxon>
        <taxon>Methanomada group</taxon>
        <taxon>Methanococci</taxon>
        <taxon>Methanococcales</taxon>
        <taxon>Methanococcaceae</taxon>
        <taxon>Methanococcus</taxon>
    </lineage>
</organism>
<dbReference type="EMBL" id="CP026606">
    <property type="protein sequence ID" value="AVB75773.1"/>
    <property type="molecule type" value="Genomic_DNA"/>
</dbReference>
<gene>
    <name evidence="4" type="primary">rpl34e</name>
    <name evidence="14" type="ORF">H0S71_08155</name>
    <name evidence="15" type="ORF">HNP85_000283</name>
    <name evidence="8" type="ORF">HNP86_001131</name>
    <name evidence="7" type="ORF">HNP88_000621</name>
    <name evidence="10" type="ORF">HNP91_001485</name>
    <name evidence="9" type="ORF">HNP93_001170</name>
    <name evidence="11" type="ORF">HNP94_001189</name>
    <name evidence="13" type="ORF">HNP96_001156</name>
    <name evidence="12" type="ORF">HNP97_001233</name>
    <name evidence="16" type="ORF">J2745_001376</name>
    <name evidence="6" type="ORF">MMJJ_03560</name>
</gene>
<evidence type="ECO:0000313" key="10">
    <source>
        <dbReference type="EMBL" id="MBA2860654.1"/>
    </source>
</evidence>
<evidence type="ECO:0000313" key="20">
    <source>
        <dbReference type="Proteomes" id="UP000567099"/>
    </source>
</evidence>
<reference evidence="23 24" key="4">
    <citation type="submission" date="2020-08" db="EMBL/GenBank/DDBJ databases">
        <title>Genomic Encyclopedia of Type Strains, Phase IV (KMG-V): Genome sequencing to study the core and pangenomes of soil and plant-associated prokaryotes.</title>
        <authorList>
            <person name="Whitman W."/>
        </authorList>
    </citation>
    <scope>NUCLEOTIDE SEQUENCE [LARGE SCALE GENOMIC DNA]</scope>
    <source>
        <strain evidence="8 19">A1</strain>
        <strain evidence="7 22">A5</strain>
        <strain evidence="9 18">C12</strain>
        <strain evidence="11 20">C13</strain>
        <strain evidence="10 21">C9</strain>
        <strain evidence="13 24">D1</strain>
        <strain evidence="12 23">DSM 7078</strain>
        <strain evidence="15">RC</strain>
    </source>
</reference>
<evidence type="ECO:0000313" key="7">
    <source>
        <dbReference type="EMBL" id="MBA2846437.1"/>
    </source>
</evidence>
<dbReference type="Proteomes" id="UP000590564">
    <property type="component" value="Unassembled WGS sequence"/>
</dbReference>
<comment type="similarity">
    <text evidence="1 4">Belongs to the eukaryotic ribosomal protein eL34 family.</text>
</comment>
<dbReference type="Proteomes" id="UP000571854">
    <property type="component" value="Unassembled WGS sequence"/>
</dbReference>
<sequence length="89" mass="9791">MPAPRYKSGSSKKVYRKAPGNSSIVHYRRKKQSKAVCGACGALLNGVPRGRAVEITKLAKTEKRPERPFGGNLCPKCVKKMMVAKARNF</sequence>
<evidence type="ECO:0000313" key="9">
    <source>
        <dbReference type="EMBL" id="MBA2858469.1"/>
    </source>
</evidence>
<dbReference type="Proteomes" id="UP000567099">
    <property type="component" value="Unassembled WGS sequence"/>
</dbReference>
<dbReference type="Proteomes" id="UP000584706">
    <property type="component" value="Unassembled WGS sequence"/>
</dbReference>
<reference evidence="16" key="5">
    <citation type="submission" date="2021-03" db="EMBL/GenBank/DDBJ databases">
        <title>Genomic Encyclopedia of Type Strains, Phase IV (KMG-IV): sequencing the most valuable type-strain genomes for metagenomic binning, comparative biology and taxonomic classification.</title>
        <authorList>
            <person name="Goeker M."/>
        </authorList>
    </citation>
    <scope>NUCLEOTIDE SEQUENCE</scope>
    <source>
        <strain evidence="16">DSM 2771</strain>
    </source>
</reference>
<dbReference type="KEGG" id="mmad:MMJJ_03560"/>
<dbReference type="GO" id="GO:1990904">
    <property type="term" value="C:ribonucleoprotein complex"/>
    <property type="evidence" value="ECO:0007669"/>
    <property type="project" value="UniProtKB-KW"/>
</dbReference>
<dbReference type="AlphaFoldDB" id="A0A2L1C8Z9"/>
<evidence type="ECO:0000313" key="14">
    <source>
        <dbReference type="EMBL" id="MBG0769852.1"/>
    </source>
</evidence>
<dbReference type="Proteomes" id="UP000714405">
    <property type="component" value="Unassembled WGS sequence"/>
</dbReference>
<evidence type="ECO:0000313" key="6">
    <source>
        <dbReference type="EMBL" id="AVB75773.1"/>
    </source>
</evidence>
<dbReference type="EMBL" id="JACHED010000002">
    <property type="protein sequence ID" value="MBB6497115.1"/>
    <property type="molecule type" value="Genomic_DNA"/>
</dbReference>
<feature type="region of interest" description="Disordered" evidence="5">
    <location>
        <begin position="1"/>
        <end position="22"/>
    </location>
</feature>
<dbReference type="Proteomes" id="UP000722095">
    <property type="component" value="Unassembled WGS sequence"/>
</dbReference>
<reference evidence="17" key="1">
    <citation type="journal article" date="2018" name="Genome Announc.">
        <title>Complete Genome Sequence of the Methanococcus maripaludis Type Strain JJ (DSM 2067), a Model for Selenoprotein Synthesis in Archaea.</title>
        <authorList>
            <person name="Poehlein A."/>
            <person name="Heym D."/>
            <person name="Quitzke V."/>
            <person name="Fersch J."/>
            <person name="Daniel R."/>
            <person name="Rother M."/>
        </authorList>
    </citation>
    <scope>NUCLEOTIDE SEQUENCE [LARGE SCALE GENOMIC DNA]</scope>
    <source>
        <strain evidence="17">DSM 2067</strain>
    </source>
</reference>